<gene>
    <name evidence="3" type="ORF">ACFSKQ_10530</name>
</gene>
<dbReference type="InterPro" id="IPR050625">
    <property type="entry name" value="ParA/MinD_ATPase"/>
</dbReference>
<organism evidence="3 4">
    <name type="scientific">Aureimonas populi</name>
    <dbReference type="NCBI Taxonomy" id="1701758"/>
    <lineage>
        <taxon>Bacteria</taxon>
        <taxon>Pseudomonadati</taxon>
        <taxon>Pseudomonadota</taxon>
        <taxon>Alphaproteobacteria</taxon>
        <taxon>Hyphomicrobiales</taxon>
        <taxon>Aurantimonadaceae</taxon>
        <taxon>Aureimonas</taxon>
    </lineage>
</organism>
<sequence>MDALRPVPRISIQAFCETPASCAAVEEAGRDRRMAKAHLRVQTGGIRAAMEHYASAPTPNLMILESALDPEGLLAELETLAEVCDPGSKVVVIGHHNDVFLYRELTRRGVSEYLVAPITLIDVISVVSSLFAAPDAEPLGRTIAFVGAKGGAGSSTIAHNVGWSIARLFESDVLIADLDLPFGTANINFDQDPAQGIAEALFSAERMDDVLLDRLLARCAEHLSLLAAPSVLDRTYDFPGDAFAALIEAAQRGTPVVVLDVPHVWNDWTRSVLQQADDIVITATPDLANLRNAKNLVDTLRKSRPNDAPPRLVLNQVGIPRRPEIDPAEFLDPLGLKALATIGFDPQLFGTAANNGRMLAETDARHPAVAAFNQIAHDLTGRGAPKAVPRSGALKLLDLLRRR</sequence>
<evidence type="ECO:0000256" key="2">
    <source>
        <dbReference type="ARBA" id="ARBA00022840"/>
    </source>
</evidence>
<protein>
    <submittedName>
        <fullName evidence="3">CpaE family protein</fullName>
    </submittedName>
</protein>
<evidence type="ECO:0000256" key="1">
    <source>
        <dbReference type="ARBA" id="ARBA00022741"/>
    </source>
</evidence>
<name>A0ABW5CPE2_9HYPH</name>
<dbReference type="PANTHER" id="PTHR43384">
    <property type="entry name" value="SEPTUM SITE-DETERMINING PROTEIN MIND HOMOLOG, CHLOROPLASTIC-RELATED"/>
    <property type="match status" value="1"/>
</dbReference>
<reference evidence="4" key="1">
    <citation type="journal article" date="2019" name="Int. J. Syst. Evol. Microbiol.">
        <title>The Global Catalogue of Microorganisms (GCM) 10K type strain sequencing project: providing services to taxonomists for standard genome sequencing and annotation.</title>
        <authorList>
            <consortium name="The Broad Institute Genomics Platform"/>
            <consortium name="The Broad Institute Genome Sequencing Center for Infectious Disease"/>
            <person name="Wu L."/>
            <person name="Ma J."/>
        </authorList>
    </citation>
    <scope>NUCLEOTIDE SEQUENCE [LARGE SCALE GENOMIC DNA]</scope>
    <source>
        <strain evidence="4">ZS-35-S2</strain>
    </source>
</reference>
<dbReference type="InterPro" id="IPR027417">
    <property type="entry name" value="P-loop_NTPase"/>
</dbReference>
<dbReference type="PANTHER" id="PTHR43384:SF6">
    <property type="entry name" value="SEPTUM SITE-DETERMINING PROTEIN MIND HOMOLOG, CHLOROPLASTIC"/>
    <property type="match status" value="1"/>
</dbReference>
<dbReference type="SUPFAM" id="SSF52540">
    <property type="entry name" value="P-loop containing nucleoside triphosphate hydrolases"/>
    <property type="match status" value="1"/>
</dbReference>
<keyword evidence="4" id="KW-1185">Reference proteome</keyword>
<dbReference type="RefSeq" id="WP_245195751.1">
    <property type="nucleotide sequence ID" value="NZ_CP072611.1"/>
</dbReference>
<evidence type="ECO:0000313" key="3">
    <source>
        <dbReference type="EMBL" id="MFD2237893.1"/>
    </source>
</evidence>
<dbReference type="Gene3D" id="3.40.50.2300">
    <property type="match status" value="1"/>
</dbReference>
<proteinExistence type="predicted"/>
<keyword evidence="1" id="KW-0547">Nucleotide-binding</keyword>
<dbReference type="Proteomes" id="UP001597371">
    <property type="component" value="Unassembled WGS sequence"/>
</dbReference>
<keyword evidence="2" id="KW-0067">ATP-binding</keyword>
<comment type="caution">
    <text evidence="3">The sequence shown here is derived from an EMBL/GenBank/DDBJ whole genome shotgun (WGS) entry which is preliminary data.</text>
</comment>
<accession>A0ABW5CPE2</accession>
<dbReference type="Gene3D" id="3.40.50.300">
    <property type="entry name" value="P-loop containing nucleotide triphosphate hydrolases"/>
    <property type="match status" value="1"/>
</dbReference>
<evidence type="ECO:0000313" key="4">
    <source>
        <dbReference type="Proteomes" id="UP001597371"/>
    </source>
</evidence>
<dbReference type="EMBL" id="JBHUIJ010000013">
    <property type="protein sequence ID" value="MFD2237893.1"/>
    <property type="molecule type" value="Genomic_DNA"/>
</dbReference>